<dbReference type="InterPro" id="IPR026059">
    <property type="entry name" value="Rab3GAP2"/>
</dbReference>
<keyword evidence="4" id="KW-1185">Reference proteome</keyword>
<sequence>ARRAAAPGRRCRAARRVPHIARCAADGQRLDMFRLCPRRGHLDTVEASKVVARGPTEATAMEWFPLVHGQERLLCLGFSHGGVSLLSQRGAVVLSFLLLAQPVLRARLGAESGGPPPAHEGGLLLLLHGGSAVAAVQLQSLRQAILAEGCCEGSIRFEVLELQGRAATVDVCLVERARPLEEAFEAGSTQALVALGSGPFLSLHRVHLDGQASARARLGNAAASTLGSLARAVAGLRGGRSGARAAPSQAPAGALHPQDIQVKGGARACLPAAAQFLDPTRAGDTLWPAPCCGAGPGSASPLAAACDSFGRVGLLCLETLRCLRLWKGYREAQVAWLAGGPGIPAAGGGHLGLVIYAPRRGLLELWDVADPAAAQRVGAAVVSTDGRLLGLGGQVFFLGADGRVDAVEWGRPPREGGAPGARDAALGGPPAPGAARQPAPPAEVPDRPQPDPAQDAAAEAADATGAWLSTPGPGEPSALEALLGWLCDGTAPIAAGRAPPADPPPPEDVLSLLLARWQQQDKVLDLLRRLDSAVLVAEGLAELLRAHSSLNRRLLRAVADGALAEDTALAAPSRTAAAAVGWVLDSRPCTEASRQWLAGRREALGLYAELLETALRPAPAEADVTWEATAVGRALALQEAHLCGLGADLAAPGGDDAVLAYSEWLARQPDLGGGTEDLARQVRAALRLYAPPPSAVPPPARAREPPRLRLAFDEFAEGGAPGATAHFACQSLLLSPRGGALVALVARVLRWPLLSEGCSGDGRPPWDEAHDELPASVGDDGGRALAERALQWLCGVPLPVLLRAELPRDAPPPGHRLGRALGDSLLEVFSEHPDVLRCAVSCAPPRLLPQLTLLCHMMAMSEELRSQQAGSVSGNIAGSLGAQLWAPLAAQSCVWLRYTCAAAAAPAAPDSPPLNGAPKQDQTGTATCRADMPFPLASVHRVLYAWPAVVAAHTLAMGVHPDATWSNCIVDLGSSTERALLGLGCHPLSSCDPGDAPWPELPAGGTSLASSGAPPVPLPLAVAVNCALLSLWSYLRQGRQGTGLASCLGWLRSLHPGAGSSALRAAAAWVAFQAAFLDVLPAWLDSAARGPGAGAPRAEVDAAISLLGEAAESPSDAAPWADAVFGEGSAAPAALGPASPE</sequence>
<reference evidence="3" key="1">
    <citation type="submission" date="2023-10" db="EMBL/GenBank/DDBJ databases">
        <authorList>
            <person name="Chen Y."/>
            <person name="Shah S."/>
            <person name="Dougan E. K."/>
            <person name="Thang M."/>
            <person name="Chan C."/>
        </authorList>
    </citation>
    <scope>NUCLEOTIDE SEQUENCE [LARGE SCALE GENOMIC DNA]</scope>
</reference>
<dbReference type="Pfam" id="PF14655">
    <property type="entry name" value="RAB3GAP2_N"/>
    <property type="match status" value="1"/>
</dbReference>
<name>A0ABN9Q5Q0_9DINO</name>
<evidence type="ECO:0000259" key="2">
    <source>
        <dbReference type="Pfam" id="PF14655"/>
    </source>
</evidence>
<dbReference type="PANTHER" id="PTHR12472:SF0">
    <property type="entry name" value="RAB3 GTPASE-ACTIVATING PROTEIN NON-CATALYTIC SUBUNIT"/>
    <property type="match status" value="1"/>
</dbReference>
<feature type="domain" description="Rab3-GAP regulatory subunit N-terminal" evidence="2">
    <location>
        <begin position="189"/>
        <end position="389"/>
    </location>
</feature>
<feature type="non-terminal residue" evidence="3">
    <location>
        <position position="1"/>
    </location>
</feature>
<accession>A0ABN9Q5Q0</accession>
<feature type="compositionally biased region" description="Low complexity" evidence="1">
    <location>
        <begin position="452"/>
        <end position="463"/>
    </location>
</feature>
<feature type="compositionally biased region" description="Low complexity" evidence="1">
    <location>
        <begin position="420"/>
        <end position="437"/>
    </location>
</feature>
<protein>
    <recommendedName>
        <fullName evidence="2">Rab3-GAP regulatory subunit N-terminal domain-containing protein</fullName>
    </recommendedName>
</protein>
<proteinExistence type="predicted"/>
<dbReference type="EMBL" id="CAUYUJ010002202">
    <property type="protein sequence ID" value="CAK0799680.1"/>
    <property type="molecule type" value="Genomic_DNA"/>
</dbReference>
<feature type="region of interest" description="Disordered" evidence="1">
    <location>
        <begin position="408"/>
        <end position="474"/>
    </location>
</feature>
<evidence type="ECO:0000313" key="3">
    <source>
        <dbReference type="EMBL" id="CAK0799680.1"/>
    </source>
</evidence>
<evidence type="ECO:0000313" key="4">
    <source>
        <dbReference type="Proteomes" id="UP001189429"/>
    </source>
</evidence>
<evidence type="ECO:0000256" key="1">
    <source>
        <dbReference type="SAM" id="MobiDB-lite"/>
    </source>
</evidence>
<organism evidence="3 4">
    <name type="scientific">Prorocentrum cordatum</name>
    <dbReference type="NCBI Taxonomy" id="2364126"/>
    <lineage>
        <taxon>Eukaryota</taxon>
        <taxon>Sar</taxon>
        <taxon>Alveolata</taxon>
        <taxon>Dinophyceae</taxon>
        <taxon>Prorocentrales</taxon>
        <taxon>Prorocentraceae</taxon>
        <taxon>Prorocentrum</taxon>
    </lineage>
</organism>
<feature type="non-terminal residue" evidence="3">
    <location>
        <position position="1141"/>
    </location>
</feature>
<gene>
    <name evidence="3" type="ORF">PCOR1329_LOCUS8042</name>
</gene>
<comment type="caution">
    <text evidence="3">The sequence shown here is derived from an EMBL/GenBank/DDBJ whole genome shotgun (WGS) entry which is preliminary data.</text>
</comment>
<dbReference type="PANTHER" id="PTHR12472">
    <property type="entry name" value="RAB3-GAP REGULATORY DOMAIN"/>
    <property type="match status" value="1"/>
</dbReference>
<dbReference type="Proteomes" id="UP001189429">
    <property type="component" value="Unassembled WGS sequence"/>
</dbReference>
<dbReference type="InterPro" id="IPR032839">
    <property type="entry name" value="RAB3GAP_N"/>
</dbReference>